<evidence type="ECO:0000256" key="3">
    <source>
        <dbReference type="ARBA" id="ARBA00023015"/>
    </source>
</evidence>
<evidence type="ECO:0000313" key="8">
    <source>
        <dbReference type="Proteomes" id="UP000023152"/>
    </source>
</evidence>
<protein>
    <recommendedName>
        <fullName evidence="9">Transcription initiation factor TFIID subunit 12 domain-containing protein</fullName>
    </recommendedName>
</protein>
<gene>
    <name evidence="7" type="ORF">RFI_30616</name>
</gene>
<organism evidence="7 8">
    <name type="scientific">Reticulomyxa filosa</name>
    <dbReference type="NCBI Taxonomy" id="46433"/>
    <lineage>
        <taxon>Eukaryota</taxon>
        <taxon>Sar</taxon>
        <taxon>Rhizaria</taxon>
        <taxon>Retaria</taxon>
        <taxon>Foraminifera</taxon>
        <taxon>Monothalamids</taxon>
        <taxon>Reticulomyxidae</taxon>
        <taxon>Reticulomyxa</taxon>
    </lineage>
</organism>
<dbReference type="GO" id="GO:0016251">
    <property type="term" value="F:RNA polymerase II general transcription initiation factor activity"/>
    <property type="evidence" value="ECO:0007669"/>
    <property type="project" value="TreeGrafter"/>
</dbReference>
<dbReference type="InterPro" id="IPR009072">
    <property type="entry name" value="Histone-fold"/>
</dbReference>
<evidence type="ECO:0000256" key="6">
    <source>
        <dbReference type="SAM" id="MobiDB-lite"/>
    </source>
</evidence>
<dbReference type="GO" id="GO:0000124">
    <property type="term" value="C:SAGA complex"/>
    <property type="evidence" value="ECO:0007669"/>
    <property type="project" value="TreeGrafter"/>
</dbReference>
<keyword evidence="5" id="KW-0539">Nucleus</keyword>
<dbReference type="GO" id="GO:0051123">
    <property type="term" value="P:RNA polymerase II preinitiation complex assembly"/>
    <property type="evidence" value="ECO:0007669"/>
    <property type="project" value="TreeGrafter"/>
</dbReference>
<name>X6M053_RETFI</name>
<dbReference type="EMBL" id="ASPP01026801">
    <property type="protein sequence ID" value="ETO06777.1"/>
    <property type="molecule type" value="Genomic_DNA"/>
</dbReference>
<evidence type="ECO:0000256" key="1">
    <source>
        <dbReference type="ARBA" id="ARBA00004123"/>
    </source>
</evidence>
<dbReference type="AlphaFoldDB" id="X6M053"/>
<proteinExistence type="inferred from homology"/>
<reference evidence="7 8" key="1">
    <citation type="journal article" date="2013" name="Curr. Biol.">
        <title>The Genome of the Foraminiferan Reticulomyxa filosa.</title>
        <authorList>
            <person name="Glockner G."/>
            <person name="Hulsmann N."/>
            <person name="Schleicher M."/>
            <person name="Noegel A.A."/>
            <person name="Eichinger L."/>
            <person name="Gallinger C."/>
            <person name="Pawlowski J."/>
            <person name="Sierra R."/>
            <person name="Euteneuer U."/>
            <person name="Pillet L."/>
            <person name="Moustafa A."/>
            <person name="Platzer M."/>
            <person name="Groth M."/>
            <person name="Szafranski K."/>
            <person name="Schliwa M."/>
        </authorList>
    </citation>
    <scope>NUCLEOTIDE SEQUENCE [LARGE SCALE GENOMIC DNA]</scope>
</reference>
<dbReference type="PANTHER" id="PTHR48068">
    <property type="entry name" value="TAF9 RNA POLYMERASE II, TATA BOX-BINDING PROTEIN (TBP)-ASSOCIATED FACTOR"/>
    <property type="match status" value="1"/>
</dbReference>
<accession>X6M053</accession>
<keyword evidence="8" id="KW-1185">Reference proteome</keyword>
<dbReference type="OrthoDB" id="341924at2759"/>
<dbReference type="InterPro" id="IPR003162">
    <property type="entry name" value="TFIID-31"/>
</dbReference>
<feature type="compositionally biased region" description="Polar residues" evidence="6">
    <location>
        <begin position="223"/>
        <end position="239"/>
    </location>
</feature>
<evidence type="ECO:0000256" key="2">
    <source>
        <dbReference type="ARBA" id="ARBA00007646"/>
    </source>
</evidence>
<evidence type="ECO:0000256" key="5">
    <source>
        <dbReference type="ARBA" id="ARBA00023242"/>
    </source>
</evidence>
<dbReference type="GO" id="GO:0046982">
    <property type="term" value="F:protein heterodimerization activity"/>
    <property type="evidence" value="ECO:0007669"/>
    <property type="project" value="InterPro"/>
</dbReference>
<keyword evidence="4" id="KW-0804">Transcription</keyword>
<sequence>MRHIFFFANYDYMEIVSLFQGSKGEKKMSSNKRHSTKKTASSEASTEKTNTDEAIPVPYQMALNILSEMKVQEYEPKVLDMLSDFIYNHIIKILSEAKINAHHRDSQEISLKDIQFACHEIQQEFDIFNNHLSETNAFMDSMDEAMTINQIPLPFISHHSVKDKISLPKFPIRLTEPNFQIDKTKFEQQIKEEQIHNVPNLGNSTVNLVNPFMQPYTTADVNMSQSQPANPNTVTSQPQAFFPMVPPRSQ</sequence>
<feature type="region of interest" description="Disordered" evidence="6">
    <location>
        <begin position="25"/>
        <end position="51"/>
    </location>
</feature>
<comment type="caution">
    <text evidence="7">The sequence shown here is derived from an EMBL/GenBank/DDBJ whole genome shotgun (WGS) entry which is preliminary data.</text>
</comment>
<dbReference type="CDD" id="cd07979">
    <property type="entry name" value="HFD_TAF9"/>
    <property type="match status" value="1"/>
</dbReference>
<comment type="subcellular location">
    <subcellularLocation>
        <location evidence="1">Nucleus</location>
    </subcellularLocation>
</comment>
<comment type="similarity">
    <text evidence="2">Belongs to the TAF9 family.</text>
</comment>
<dbReference type="Pfam" id="PF02291">
    <property type="entry name" value="TFIID-31kDa"/>
    <property type="match status" value="1"/>
</dbReference>
<evidence type="ECO:0000256" key="4">
    <source>
        <dbReference type="ARBA" id="ARBA00023163"/>
    </source>
</evidence>
<evidence type="ECO:0008006" key="9">
    <source>
        <dbReference type="Google" id="ProtNLM"/>
    </source>
</evidence>
<dbReference type="GO" id="GO:0003713">
    <property type="term" value="F:transcription coactivator activity"/>
    <property type="evidence" value="ECO:0007669"/>
    <property type="project" value="TreeGrafter"/>
</dbReference>
<dbReference type="InterPro" id="IPR051431">
    <property type="entry name" value="TFIID_subunit_9"/>
</dbReference>
<keyword evidence="3" id="KW-0805">Transcription regulation</keyword>
<dbReference type="Proteomes" id="UP000023152">
    <property type="component" value="Unassembled WGS sequence"/>
</dbReference>
<dbReference type="SUPFAM" id="SSF47113">
    <property type="entry name" value="Histone-fold"/>
    <property type="match status" value="1"/>
</dbReference>
<dbReference type="GO" id="GO:0005669">
    <property type="term" value="C:transcription factor TFIID complex"/>
    <property type="evidence" value="ECO:0007669"/>
    <property type="project" value="TreeGrafter"/>
</dbReference>
<dbReference type="Gene3D" id="1.10.20.10">
    <property type="entry name" value="Histone, subunit A"/>
    <property type="match status" value="1"/>
</dbReference>
<evidence type="ECO:0000313" key="7">
    <source>
        <dbReference type="EMBL" id="ETO06777.1"/>
    </source>
</evidence>
<feature type="region of interest" description="Disordered" evidence="6">
    <location>
        <begin position="223"/>
        <end position="250"/>
    </location>
</feature>
<dbReference type="PANTHER" id="PTHR48068:SF4">
    <property type="entry name" value="TATA-BOX BINDING PROTEIN ASSOCIATED FACTOR 9"/>
    <property type="match status" value="1"/>
</dbReference>